<accession>L0A8P7</accession>
<dbReference type="AlphaFoldDB" id="L0A8P7"/>
<gene>
    <name evidence="1" type="ordered locus">Calag_0443</name>
</gene>
<keyword evidence="2" id="KW-1185">Reference proteome</keyword>
<name>L0A8P7_CALLD</name>
<sequence length="138" mass="15956">MREMPISTEDQSRKKLIDNIRAKIFKEYEDIQSSLVDESGLSVTTALDDFDIEKLVLDVLEEAKSPISWRDLKVIFQGIVGEDRLRRILSGLKAKNEIAELTHTRYSLPKYVPQDELNKVKNPVVMRKFEESSEEDTN</sequence>
<dbReference type="EMBL" id="CP003378">
    <property type="protein sequence ID" value="AFZ70211.1"/>
    <property type="molecule type" value="Genomic_DNA"/>
</dbReference>
<dbReference type="Proteomes" id="UP000010469">
    <property type="component" value="Chromosome"/>
</dbReference>
<proteinExistence type="predicted"/>
<dbReference type="KEGG" id="clg:Calag_0443"/>
<dbReference type="eggNOG" id="arCOG03878">
    <property type="taxonomic scope" value="Archaea"/>
</dbReference>
<protein>
    <submittedName>
        <fullName evidence="1">Uncharacterized protein</fullName>
    </submittedName>
</protein>
<dbReference type="HOGENOM" id="CLU_2009981_0_0_2"/>
<organism evidence="1 2">
    <name type="scientific">Caldisphaera lagunensis (strain DSM 15908 / JCM 11604 / ANMR 0165 / IC-154)</name>
    <dbReference type="NCBI Taxonomy" id="1056495"/>
    <lineage>
        <taxon>Archaea</taxon>
        <taxon>Thermoproteota</taxon>
        <taxon>Thermoprotei</taxon>
        <taxon>Acidilobales</taxon>
        <taxon>Caldisphaeraceae</taxon>
        <taxon>Caldisphaera</taxon>
    </lineage>
</organism>
<evidence type="ECO:0000313" key="2">
    <source>
        <dbReference type="Proteomes" id="UP000010469"/>
    </source>
</evidence>
<dbReference type="STRING" id="1056495.Calag_0443"/>
<reference evidence="2" key="1">
    <citation type="submission" date="2012-03" db="EMBL/GenBank/DDBJ databases">
        <title>Complete genome of Caldisphaera lagunensis DSM 15908.</title>
        <authorList>
            <person name="Lucas S."/>
            <person name="Copeland A."/>
            <person name="Lapidus A."/>
            <person name="Glavina del Rio T."/>
            <person name="Dalin E."/>
            <person name="Tice H."/>
            <person name="Bruce D."/>
            <person name="Goodwin L."/>
            <person name="Pitluck S."/>
            <person name="Peters L."/>
            <person name="Mikhailova N."/>
            <person name="Teshima H."/>
            <person name="Kyrpides N."/>
            <person name="Mavromatis K."/>
            <person name="Ivanova N."/>
            <person name="Brettin T."/>
            <person name="Detter J.C."/>
            <person name="Han C."/>
            <person name="Larimer F."/>
            <person name="Land M."/>
            <person name="Hauser L."/>
            <person name="Markowitz V."/>
            <person name="Cheng J.-F."/>
            <person name="Hugenholtz P."/>
            <person name="Woyke T."/>
            <person name="Wu D."/>
            <person name="Spring S."/>
            <person name="Schroeder M."/>
            <person name="Brambilla E."/>
            <person name="Klenk H.-P."/>
            <person name="Eisen J.A."/>
        </authorList>
    </citation>
    <scope>NUCLEOTIDE SEQUENCE [LARGE SCALE GENOMIC DNA]</scope>
    <source>
        <strain evidence="2">DSM 15908 / JCM 11604 / IC-154</strain>
    </source>
</reference>
<dbReference type="InParanoid" id="L0A8P7"/>
<evidence type="ECO:0000313" key="1">
    <source>
        <dbReference type="EMBL" id="AFZ70211.1"/>
    </source>
</evidence>